<dbReference type="PANTHER" id="PTHR34051:SF1">
    <property type="entry name" value="PROTEIN LOW PSII ACCUMULATION 3, CHLOROPLASTIC"/>
    <property type="match status" value="1"/>
</dbReference>
<dbReference type="Proteomes" id="UP000541444">
    <property type="component" value="Unassembled WGS sequence"/>
</dbReference>
<dbReference type="InterPro" id="IPR044687">
    <property type="entry name" value="LPA3"/>
</dbReference>
<sequence>MTAGSGGFVPTGPGGLGPVVRVGIGFAKSDLVGSDLMGLTGHAIRVWFGSTGLDLVGTIGSARSGRLRPYGSYPGPWKVLRKLNNRYVCLHEQEVMPSLKEVALDILTST</sequence>
<evidence type="ECO:0000313" key="3">
    <source>
        <dbReference type="Proteomes" id="UP000541444"/>
    </source>
</evidence>
<dbReference type="InterPro" id="IPR018962">
    <property type="entry name" value="DUF1995"/>
</dbReference>
<evidence type="ECO:0000259" key="1">
    <source>
        <dbReference type="Pfam" id="PF09353"/>
    </source>
</evidence>
<organism evidence="2 3">
    <name type="scientific">Kingdonia uniflora</name>
    <dbReference type="NCBI Taxonomy" id="39325"/>
    <lineage>
        <taxon>Eukaryota</taxon>
        <taxon>Viridiplantae</taxon>
        <taxon>Streptophyta</taxon>
        <taxon>Embryophyta</taxon>
        <taxon>Tracheophyta</taxon>
        <taxon>Spermatophyta</taxon>
        <taxon>Magnoliopsida</taxon>
        <taxon>Ranunculales</taxon>
        <taxon>Circaeasteraceae</taxon>
        <taxon>Kingdonia</taxon>
    </lineage>
</organism>
<gene>
    <name evidence="2" type="ORF">GIB67_011697</name>
</gene>
<accession>A0A7J7LUA9</accession>
<feature type="domain" description="DUF1995" evidence="1">
    <location>
        <begin position="72"/>
        <end position="103"/>
    </location>
</feature>
<dbReference type="Pfam" id="PF09353">
    <property type="entry name" value="DUF1995"/>
    <property type="match status" value="1"/>
</dbReference>
<evidence type="ECO:0000313" key="2">
    <source>
        <dbReference type="EMBL" id="KAF6146225.1"/>
    </source>
</evidence>
<dbReference type="AlphaFoldDB" id="A0A7J7LUA9"/>
<dbReference type="OrthoDB" id="199922at2759"/>
<protein>
    <recommendedName>
        <fullName evidence="1">DUF1995 domain-containing protein</fullName>
    </recommendedName>
</protein>
<reference evidence="2 3" key="1">
    <citation type="journal article" date="2020" name="IScience">
        <title>Genome Sequencing of the Endangered Kingdonia uniflora (Circaeasteraceae, Ranunculales) Reveals Potential Mechanisms of Evolutionary Specialization.</title>
        <authorList>
            <person name="Sun Y."/>
            <person name="Deng T."/>
            <person name="Zhang A."/>
            <person name="Moore M.J."/>
            <person name="Landis J.B."/>
            <person name="Lin N."/>
            <person name="Zhang H."/>
            <person name="Zhang X."/>
            <person name="Huang J."/>
            <person name="Zhang X."/>
            <person name="Sun H."/>
            <person name="Wang H."/>
        </authorList>
    </citation>
    <scope>NUCLEOTIDE SEQUENCE [LARGE SCALE GENOMIC DNA]</scope>
    <source>
        <strain evidence="2">TB1705</strain>
        <tissue evidence="2">Leaf</tissue>
    </source>
</reference>
<proteinExistence type="predicted"/>
<comment type="caution">
    <text evidence="2">The sequence shown here is derived from an EMBL/GenBank/DDBJ whole genome shotgun (WGS) entry which is preliminary data.</text>
</comment>
<name>A0A7J7LUA9_9MAGN</name>
<dbReference type="PANTHER" id="PTHR34051">
    <property type="entry name" value="PROTEIN LOW PSII ACCUMULATION 3, CHLOROPLASTIC"/>
    <property type="match status" value="1"/>
</dbReference>
<keyword evidence="3" id="KW-1185">Reference proteome</keyword>
<dbReference type="EMBL" id="JACGCM010002002">
    <property type="protein sequence ID" value="KAF6146225.1"/>
    <property type="molecule type" value="Genomic_DNA"/>
</dbReference>